<evidence type="ECO:0000256" key="2">
    <source>
        <dbReference type="ARBA" id="ARBA00011322"/>
    </source>
</evidence>
<dbReference type="PANTHER" id="PTHR32114:SF2">
    <property type="entry name" value="ABC TRANSPORTER ABCH.3"/>
    <property type="match status" value="1"/>
</dbReference>
<dbReference type="RefSeq" id="WP_257820942.1">
    <property type="nucleotide sequence ID" value="NZ_JABXYM010000001.1"/>
</dbReference>
<dbReference type="PANTHER" id="PTHR32114">
    <property type="entry name" value="ABC TRANSPORTER ABCH.3"/>
    <property type="match status" value="1"/>
</dbReference>
<dbReference type="GO" id="GO:0016887">
    <property type="term" value="F:ATP hydrolysis activity"/>
    <property type="evidence" value="ECO:0007669"/>
    <property type="project" value="InterPro"/>
</dbReference>
<evidence type="ECO:0000259" key="5">
    <source>
        <dbReference type="Pfam" id="PF13476"/>
    </source>
</evidence>
<feature type="coiled-coil region" evidence="4">
    <location>
        <begin position="881"/>
        <end position="970"/>
    </location>
</feature>
<gene>
    <name evidence="6" type="ORF">HXA33_07060</name>
</gene>
<evidence type="ECO:0000256" key="3">
    <source>
        <dbReference type="ARBA" id="ARBA00013368"/>
    </source>
</evidence>
<dbReference type="InterPro" id="IPR038729">
    <property type="entry name" value="Rad50/SbcC_AAA"/>
</dbReference>
<dbReference type="AlphaFoldDB" id="A0A9Q4B0V7"/>
<reference evidence="6" key="1">
    <citation type="submission" date="2020-06" db="EMBL/GenBank/DDBJ databases">
        <title>Insight into the genomes of haloalkaliphilic bacilli from Kenyan soda lakes.</title>
        <authorList>
            <person name="Mwirichia R."/>
            <person name="Villamizar G.C."/>
            <person name="Poehlein A."/>
            <person name="Mugweru J."/>
            <person name="Kipnyargis A."/>
            <person name="Kiplimo D."/>
            <person name="Orwa P."/>
            <person name="Daniel R."/>
        </authorList>
    </citation>
    <scope>NUCLEOTIDE SEQUENCE</scope>
    <source>
        <strain evidence="6">B1096_S55</strain>
    </source>
</reference>
<name>A0A9Q4B0V7_SALAG</name>
<organism evidence="6 7">
    <name type="scientific">Salipaludibacillus agaradhaerens</name>
    <name type="common">Bacillus agaradhaerens</name>
    <dbReference type="NCBI Taxonomy" id="76935"/>
    <lineage>
        <taxon>Bacteria</taxon>
        <taxon>Bacillati</taxon>
        <taxon>Bacillota</taxon>
        <taxon>Bacilli</taxon>
        <taxon>Bacillales</taxon>
        <taxon>Bacillaceae</taxon>
    </lineage>
</organism>
<feature type="coiled-coil region" evidence="4">
    <location>
        <begin position="304"/>
        <end position="476"/>
    </location>
</feature>
<evidence type="ECO:0000256" key="1">
    <source>
        <dbReference type="ARBA" id="ARBA00006930"/>
    </source>
</evidence>
<accession>A0A9Q4B0V7</accession>
<dbReference type="GO" id="GO:0006302">
    <property type="term" value="P:double-strand break repair"/>
    <property type="evidence" value="ECO:0007669"/>
    <property type="project" value="InterPro"/>
</dbReference>
<dbReference type="EMBL" id="JABXYM010000001">
    <property type="protein sequence ID" value="MCR6096306.1"/>
    <property type="molecule type" value="Genomic_DNA"/>
</dbReference>
<feature type="domain" description="Rad50/SbcC-type AAA" evidence="5">
    <location>
        <begin position="5"/>
        <end position="208"/>
    </location>
</feature>
<dbReference type="Pfam" id="PF13476">
    <property type="entry name" value="AAA_23"/>
    <property type="match status" value="1"/>
</dbReference>
<feature type="coiled-coil region" evidence="4">
    <location>
        <begin position="184"/>
        <end position="280"/>
    </location>
</feature>
<evidence type="ECO:0000256" key="4">
    <source>
        <dbReference type="SAM" id="Coils"/>
    </source>
</evidence>
<keyword evidence="4" id="KW-0175">Coiled coil</keyword>
<dbReference type="InterPro" id="IPR027417">
    <property type="entry name" value="P-loop_NTPase"/>
</dbReference>
<feature type="coiled-coil region" evidence="4">
    <location>
        <begin position="783"/>
        <end position="852"/>
    </location>
</feature>
<comment type="caution">
    <text evidence="6">The sequence shown here is derived from an EMBL/GenBank/DDBJ whole genome shotgun (WGS) entry which is preliminary data.</text>
</comment>
<comment type="subunit">
    <text evidence="2">Heterodimer of SbcC and SbcD.</text>
</comment>
<dbReference type="Gene3D" id="3.40.50.300">
    <property type="entry name" value="P-loop containing nucleotide triphosphate hydrolases"/>
    <property type="match status" value="2"/>
</dbReference>
<dbReference type="Pfam" id="PF13558">
    <property type="entry name" value="SbcC_Walker_B"/>
    <property type="match status" value="1"/>
</dbReference>
<sequence>MKPLELTIQGLHSFREKQTVDFETLCKSGVFGIFGPTGSGKSSILDAMTLSLYGKVERAPSNTQGILNHAENQLAVSFTFSLGKHGVETIFKAERTFKRTKDNSLRQATARLIDLTNDSVVIADKAQDVTKEVEKLLGLSIDDFTRAVVLPQGKFSEFLSLKGTERRKMLQRLFHLEKYGDELNHKLKQRLTNENHKKELIEAEQTALGDASKEAVEKAKEQVDILDKQIELEKHALTKAEKEYDTAKKLKEQFEQLTEIKEERNKLEEQQGYYEQLKLTILSAKEANILYPYVKEVKESHHILKGIQAELESVKEEADTLKLRMDKCQQAYDAALTYQQKEEFSLKMKLENMKTLSRKVDHLNERIAENNQLSSEINELVQQEKSWRTTLETMKSKKTTYEKAQDALKQELSTTRPTSEEKQVLYKAKDAKQRLNYLKEQLNESLLELNEKVDQQKQADKEKTETEKKALDLTNELSESFKQLRFWYDQSRDKKKQTDTIIQQIEDLERSVKDKQQTEAIKALRNTLEEGQACPVCGSLHHTINTQKFDEIAVTTDVSTTHDIEVVKRDVNQIEKQLNEYCWSLDKAAQQSPVVPSQEVTDYDESGHENKTLPHVNDRAFNDQWSQWKKRWGSEQEAIEHVLHRWQENLNKFTSYHEKLSAHNQLLNQFNTQVLEAQEKVADKRSAYEEDMHAWETIYPQIVFTEVETEFQKLQEREEQAEVIRQRLDKSVSILEKLQEDIEGTSDKLQRVTIELSKKQSIQEEKKALIKEITNEIDTATGGKDVKDLIKRYEEDLHQIERATIIAKENVDEATKLHQKTVEKVTQLTHSIEEANNRFERANVNIERQLEESSFSKIEEVDEHLRENAAIHHMESQLSTYEHKQRDLQLQEKQIQEKIKDKRFSYDTFRILEEQCAELKQRLEDSRTAYGAAKHHLQELTDKMARFQSLESKRQDVSELVEQLTKLDKVFRGKEFVEFIAEEQLIQVSRLASERLKTLTRGRYAIEVDSTGGFIMRDDLNGGVRRPVTSLSGGETFLTSLALALSLSASIQLKGEHNLEFFFLDEGFGTLDPHLLETVVTALEQLHTTHLSVGVISHVPELKERLPRKLIVTSAEPGGSGSKVKIENL</sequence>
<evidence type="ECO:0000313" key="7">
    <source>
        <dbReference type="Proteomes" id="UP001057753"/>
    </source>
</evidence>
<proteinExistence type="inferred from homology"/>
<dbReference type="Proteomes" id="UP001057753">
    <property type="component" value="Unassembled WGS sequence"/>
</dbReference>
<dbReference type="SUPFAM" id="SSF52540">
    <property type="entry name" value="P-loop containing nucleoside triphosphate hydrolases"/>
    <property type="match status" value="1"/>
</dbReference>
<evidence type="ECO:0000313" key="6">
    <source>
        <dbReference type="EMBL" id="MCR6096306.1"/>
    </source>
</evidence>
<keyword evidence="7" id="KW-1185">Reference proteome</keyword>
<comment type="similarity">
    <text evidence="1">Belongs to the SMC family. SbcC subfamily.</text>
</comment>
<protein>
    <recommendedName>
        <fullName evidence="3">Nuclease SbcCD subunit C</fullName>
    </recommendedName>
</protein>